<gene>
    <name evidence="1" type="ORF">DCAF_LOCUS4010</name>
</gene>
<dbReference type="AlphaFoldDB" id="A0AAV1QZU9"/>
<name>A0AAV1QZU9_9ROSI</name>
<reference evidence="1 2" key="1">
    <citation type="submission" date="2024-01" db="EMBL/GenBank/DDBJ databases">
        <authorList>
            <person name="Waweru B."/>
        </authorList>
    </citation>
    <scope>NUCLEOTIDE SEQUENCE [LARGE SCALE GENOMIC DNA]</scope>
</reference>
<keyword evidence="2" id="KW-1185">Reference proteome</keyword>
<organism evidence="1 2">
    <name type="scientific">Dovyalis caffra</name>
    <dbReference type="NCBI Taxonomy" id="77055"/>
    <lineage>
        <taxon>Eukaryota</taxon>
        <taxon>Viridiplantae</taxon>
        <taxon>Streptophyta</taxon>
        <taxon>Embryophyta</taxon>
        <taxon>Tracheophyta</taxon>
        <taxon>Spermatophyta</taxon>
        <taxon>Magnoliopsida</taxon>
        <taxon>eudicotyledons</taxon>
        <taxon>Gunneridae</taxon>
        <taxon>Pentapetalae</taxon>
        <taxon>rosids</taxon>
        <taxon>fabids</taxon>
        <taxon>Malpighiales</taxon>
        <taxon>Salicaceae</taxon>
        <taxon>Flacourtieae</taxon>
        <taxon>Dovyalis</taxon>
    </lineage>
</organism>
<proteinExistence type="predicted"/>
<comment type="caution">
    <text evidence="1">The sequence shown here is derived from an EMBL/GenBank/DDBJ whole genome shotgun (WGS) entry which is preliminary data.</text>
</comment>
<evidence type="ECO:0000313" key="1">
    <source>
        <dbReference type="EMBL" id="CAK7326310.1"/>
    </source>
</evidence>
<sequence length="61" mass="6880">MAGYHHRMVILARMPETNVSINGDKLPDRLGFWRAIDTESASHMACMRTARLGKFLSPIHA</sequence>
<protein>
    <submittedName>
        <fullName evidence="1">Uncharacterized protein</fullName>
    </submittedName>
</protein>
<evidence type="ECO:0000313" key="2">
    <source>
        <dbReference type="Proteomes" id="UP001314170"/>
    </source>
</evidence>
<dbReference type="EMBL" id="CAWUPB010000851">
    <property type="protein sequence ID" value="CAK7326310.1"/>
    <property type="molecule type" value="Genomic_DNA"/>
</dbReference>
<accession>A0AAV1QZU9</accession>
<dbReference type="Proteomes" id="UP001314170">
    <property type="component" value="Unassembled WGS sequence"/>
</dbReference>